<reference evidence="2 3" key="2">
    <citation type="submission" date="2015-05" db="EMBL/GenBank/DDBJ databases">
        <authorList>
            <person name="Morales-Cruz A."/>
            <person name="Amrine K.C."/>
            <person name="Cantu D."/>
        </authorList>
    </citation>
    <scope>NUCLEOTIDE SEQUENCE [LARGE SCALE GENOMIC DNA]</scope>
    <source>
        <strain evidence="2">DA912</strain>
    </source>
</reference>
<evidence type="ECO:0000313" key="3">
    <source>
        <dbReference type="Proteomes" id="UP000034680"/>
    </source>
</evidence>
<dbReference type="GO" id="GO:0008168">
    <property type="term" value="F:methyltransferase activity"/>
    <property type="evidence" value="ECO:0007669"/>
    <property type="project" value="UniProtKB-KW"/>
</dbReference>
<evidence type="ECO:0000259" key="1">
    <source>
        <dbReference type="Pfam" id="PF08242"/>
    </source>
</evidence>
<keyword evidence="2" id="KW-0489">Methyltransferase</keyword>
<sequence length="252" mass="28879">MADYENDALFRTGKDANATVYTRSALSVWYDVYVLGFNMRCIWGCPTPSILLPFFADNFSRRHLDIGVATGYLPAAALRSLWRKDGRHQLTLMDLNPNPLRAAKARILSVASRAEVDLVEADATLPPSNELAGRRYDSISMFNLFHCMPGGRDKFRAIGAMAKLLSDHGVLYGCTVLGIKQTKWYQWLTRFYLNWYNNWWGVFRNWDDTKEDVDAALREHFEDVETWVVGQMLLFRATVPRKEQSSVLIDLP</sequence>
<dbReference type="Pfam" id="PF08242">
    <property type="entry name" value="Methyltransf_12"/>
    <property type="match status" value="1"/>
</dbReference>
<dbReference type="STRING" id="1214573.A0A0G2FQ42"/>
<proteinExistence type="predicted"/>
<dbReference type="AlphaFoldDB" id="A0A0G2FQ42"/>
<dbReference type="Proteomes" id="UP000034680">
    <property type="component" value="Unassembled WGS sequence"/>
</dbReference>
<dbReference type="EMBL" id="LCUC01000137">
    <property type="protein sequence ID" value="KKY36151.1"/>
    <property type="molecule type" value="Genomic_DNA"/>
</dbReference>
<keyword evidence="2" id="KW-0808">Transferase</keyword>
<organism evidence="2 3">
    <name type="scientific">Diaporthe ampelina</name>
    <dbReference type="NCBI Taxonomy" id="1214573"/>
    <lineage>
        <taxon>Eukaryota</taxon>
        <taxon>Fungi</taxon>
        <taxon>Dikarya</taxon>
        <taxon>Ascomycota</taxon>
        <taxon>Pezizomycotina</taxon>
        <taxon>Sordariomycetes</taxon>
        <taxon>Sordariomycetidae</taxon>
        <taxon>Diaporthales</taxon>
        <taxon>Diaporthaceae</taxon>
        <taxon>Diaporthe</taxon>
    </lineage>
</organism>
<name>A0A0G2FQ42_9PEZI</name>
<dbReference type="OrthoDB" id="10061782at2759"/>
<gene>
    <name evidence="2" type="ORF">UCDDA912_g03820</name>
</gene>
<dbReference type="Gene3D" id="3.40.50.150">
    <property type="entry name" value="Vaccinia Virus protein VP39"/>
    <property type="match status" value="1"/>
</dbReference>
<dbReference type="CDD" id="cd02440">
    <property type="entry name" value="AdoMet_MTases"/>
    <property type="match status" value="1"/>
</dbReference>
<accession>A0A0G2FQ42</accession>
<comment type="caution">
    <text evidence="2">The sequence shown here is derived from an EMBL/GenBank/DDBJ whole genome shotgun (WGS) entry which is preliminary data.</text>
</comment>
<dbReference type="GO" id="GO:0032259">
    <property type="term" value="P:methylation"/>
    <property type="evidence" value="ECO:0007669"/>
    <property type="project" value="UniProtKB-KW"/>
</dbReference>
<protein>
    <submittedName>
        <fullName evidence="2">Putative sam-dependent methyltransferase</fullName>
    </submittedName>
</protein>
<evidence type="ECO:0000313" key="2">
    <source>
        <dbReference type="EMBL" id="KKY36151.1"/>
    </source>
</evidence>
<reference evidence="2 3" key="1">
    <citation type="submission" date="2015-05" db="EMBL/GenBank/DDBJ databases">
        <title>Distinctive expansion of gene families associated with plant cell wall degradation and secondary metabolism in the genomes of grapevine trunk pathogens.</title>
        <authorList>
            <person name="Lawrence D.P."/>
            <person name="Travadon R."/>
            <person name="Rolshausen P.E."/>
            <person name="Baumgartner K."/>
        </authorList>
    </citation>
    <scope>NUCLEOTIDE SEQUENCE [LARGE SCALE GENOMIC DNA]</scope>
    <source>
        <strain evidence="2">DA912</strain>
    </source>
</reference>
<feature type="domain" description="Methyltransferase type 12" evidence="1">
    <location>
        <begin position="64"/>
        <end position="171"/>
    </location>
</feature>
<dbReference type="SUPFAM" id="SSF53335">
    <property type="entry name" value="S-adenosyl-L-methionine-dependent methyltransferases"/>
    <property type="match status" value="1"/>
</dbReference>
<dbReference type="InterPro" id="IPR013217">
    <property type="entry name" value="Methyltransf_12"/>
</dbReference>
<dbReference type="InterPro" id="IPR029063">
    <property type="entry name" value="SAM-dependent_MTases_sf"/>
</dbReference>
<keyword evidence="3" id="KW-1185">Reference proteome</keyword>